<evidence type="ECO:0000259" key="1">
    <source>
        <dbReference type="Pfam" id="PF01494"/>
    </source>
</evidence>
<accession>A0ABW0EC98</accession>
<dbReference type="InterPro" id="IPR036188">
    <property type="entry name" value="FAD/NAD-bd_sf"/>
</dbReference>
<dbReference type="EC" id="1.-.-.-" evidence="2"/>
<dbReference type="Gene3D" id="3.50.50.60">
    <property type="entry name" value="FAD/NAD(P)-binding domain"/>
    <property type="match status" value="1"/>
</dbReference>
<comment type="caution">
    <text evidence="2">The sequence shown here is derived from an EMBL/GenBank/DDBJ whole genome shotgun (WGS) entry which is preliminary data.</text>
</comment>
<dbReference type="PRINTS" id="PR00420">
    <property type="entry name" value="RNGMNOXGNASE"/>
</dbReference>
<dbReference type="InterPro" id="IPR050407">
    <property type="entry name" value="Geranylgeranyl_reductase"/>
</dbReference>
<feature type="domain" description="FAD-binding" evidence="1">
    <location>
        <begin position="3"/>
        <end position="314"/>
    </location>
</feature>
<proteinExistence type="predicted"/>
<gene>
    <name evidence="2" type="ORF">ACFPIB_11510</name>
</gene>
<protein>
    <submittedName>
        <fullName evidence="2">NAD(P)/FAD-dependent oxidoreductase</fullName>
        <ecNumber evidence="2">1.-.-.-</ecNumber>
    </submittedName>
</protein>
<dbReference type="Proteomes" id="UP001596161">
    <property type="component" value="Unassembled WGS sequence"/>
</dbReference>
<dbReference type="Pfam" id="PF01494">
    <property type="entry name" value="FAD_binding_3"/>
    <property type="match status" value="1"/>
</dbReference>
<dbReference type="EMBL" id="JBHSKT010000006">
    <property type="protein sequence ID" value="MFC5271241.1"/>
    <property type="molecule type" value="Genomic_DNA"/>
</dbReference>
<reference evidence="3" key="1">
    <citation type="journal article" date="2019" name="Int. J. Syst. Evol. Microbiol.">
        <title>The Global Catalogue of Microorganisms (GCM) 10K type strain sequencing project: providing services to taxonomists for standard genome sequencing and annotation.</title>
        <authorList>
            <consortium name="The Broad Institute Genomics Platform"/>
            <consortium name="The Broad Institute Genome Sequencing Center for Infectious Disease"/>
            <person name="Wu L."/>
            <person name="Ma J."/>
        </authorList>
    </citation>
    <scope>NUCLEOTIDE SEQUENCE [LARGE SCALE GENOMIC DNA]</scope>
    <source>
        <strain evidence="3">KACC 12602</strain>
    </source>
</reference>
<dbReference type="InterPro" id="IPR002938">
    <property type="entry name" value="FAD-bd"/>
</dbReference>
<keyword evidence="2" id="KW-0560">Oxidoreductase</keyword>
<sequence length="369" mass="40954">MGQVIVIGGGLAGLSSAILLAQAGIVVTLIEKKNYPFHRVCGEYISNEVLPFLETLGADIAALKPARINQFQLSSPSGKMLKAQLSLGGFGVSRFVLDHYLYQLAQQQGVTFKLQTSVETVAFSDEKFTVTLSDGSVLQSEMVAGAFGKRSNLDRQLNRPFFAARSPYLAIKYHLKTDLPKNVIALHNFQDGYAGISAIENDRYCFCYLTTRQNLKMHKTVAKMEEKVLCRNPHLQKIFRESEFLYEQPEVINEISFAPKSAVVDHVLCAGDAAGLITPLCGNGMAMAFHSGKIMAEEIIAYFQHRSRSLLETNYTKAWQNQFDTRLRVGRAVQQLFGKKILSEIAVGALQKIPFAVQLIIKNTHGKPF</sequence>
<name>A0ABW0EC98_9BACT</name>
<keyword evidence="3" id="KW-1185">Reference proteome</keyword>
<dbReference type="RefSeq" id="WP_378017608.1">
    <property type="nucleotide sequence ID" value="NZ_JBHSKT010000006.1"/>
</dbReference>
<organism evidence="2 3">
    <name type="scientific">Adhaeribacter terreus</name>
    <dbReference type="NCBI Taxonomy" id="529703"/>
    <lineage>
        <taxon>Bacteria</taxon>
        <taxon>Pseudomonadati</taxon>
        <taxon>Bacteroidota</taxon>
        <taxon>Cytophagia</taxon>
        <taxon>Cytophagales</taxon>
        <taxon>Hymenobacteraceae</taxon>
        <taxon>Adhaeribacter</taxon>
    </lineage>
</organism>
<evidence type="ECO:0000313" key="2">
    <source>
        <dbReference type="EMBL" id="MFC5271241.1"/>
    </source>
</evidence>
<evidence type="ECO:0000313" key="3">
    <source>
        <dbReference type="Proteomes" id="UP001596161"/>
    </source>
</evidence>
<dbReference type="PANTHER" id="PTHR42685:SF22">
    <property type="entry name" value="CONDITIONED MEDIUM FACTOR RECEPTOR 1"/>
    <property type="match status" value="1"/>
</dbReference>
<dbReference type="SUPFAM" id="SSF51905">
    <property type="entry name" value="FAD/NAD(P)-binding domain"/>
    <property type="match status" value="1"/>
</dbReference>
<dbReference type="GO" id="GO:0016491">
    <property type="term" value="F:oxidoreductase activity"/>
    <property type="evidence" value="ECO:0007669"/>
    <property type="project" value="UniProtKB-KW"/>
</dbReference>
<dbReference type="PANTHER" id="PTHR42685">
    <property type="entry name" value="GERANYLGERANYL DIPHOSPHATE REDUCTASE"/>
    <property type="match status" value="1"/>
</dbReference>